<dbReference type="RefSeq" id="WP_128995426.1">
    <property type="nucleotide sequence ID" value="NZ_PDKN01000002.1"/>
</dbReference>
<dbReference type="OrthoDB" id="5337397at2"/>
<protein>
    <recommendedName>
        <fullName evidence="1">Flagellar hook-length control protein-like C-terminal domain-containing protein</fullName>
    </recommendedName>
</protein>
<evidence type="ECO:0000313" key="2">
    <source>
        <dbReference type="EMBL" id="RXJ60084.1"/>
    </source>
</evidence>
<accession>A0A4Q0XU85</accession>
<comment type="caution">
    <text evidence="2">The sequence shown here is derived from an EMBL/GenBank/DDBJ whole genome shotgun (WGS) entry which is preliminary data.</text>
</comment>
<proteinExistence type="predicted"/>
<feature type="domain" description="Flagellar hook-length control protein-like C-terminal" evidence="1">
    <location>
        <begin position="544"/>
        <end position="612"/>
    </location>
</feature>
<evidence type="ECO:0000313" key="3">
    <source>
        <dbReference type="Proteomes" id="UP000290657"/>
    </source>
</evidence>
<organism evidence="2 3">
    <name type="scientific">Candidatus Marinarcus aquaticus</name>
    <dbReference type="NCBI Taxonomy" id="2044504"/>
    <lineage>
        <taxon>Bacteria</taxon>
        <taxon>Pseudomonadati</taxon>
        <taxon>Campylobacterota</taxon>
        <taxon>Epsilonproteobacteria</taxon>
        <taxon>Campylobacterales</taxon>
        <taxon>Arcobacteraceae</taxon>
        <taxon>Candidatus Marinarcus</taxon>
    </lineage>
</organism>
<evidence type="ECO:0000259" key="1">
    <source>
        <dbReference type="Pfam" id="PF02120"/>
    </source>
</evidence>
<keyword evidence="3" id="KW-1185">Reference proteome</keyword>
<reference evidence="2 3" key="1">
    <citation type="submission" date="2017-10" db="EMBL/GenBank/DDBJ databases">
        <title>Genomics of the genus Arcobacter.</title>
        <authorList>
            <person name="Perez-Cataluna A."/>
            <person name="Figueras M.J."/>
        </authorList>
    </citation>
    <scope>NUCLEOTIDE SEQUENCE [LARGE SCALE GENOMIC DNA]</scope>
    <source>
        <strain evidence="2 3">CECT 8987</strain>
    </source>
</reference>
<dbReference type="Pfam" id="PF02120">
    <property type="entry name" value="Flg_hook"/>
    <property type="match status" value="1"/>
</dbReference>
<gene>
    <name evidence="2" type="ORF">CRV04_03480</name>
</gene>
<sequence length="647" mass="72815">MEISSNNLLNILLPNDNKVLKEALKQADVEQLLSNNKGGNIQDVLKGLFDDITNNTKSNETVLNILKNTNIFKEMGSFPKELQTLLTTIKNTPSLQKFEGVLEKFMLNITSMNEDNIQKQLNNSGVFLEAKIAKTLGTLPNAIMQTLNEIKTALQQTNLPNKEAILNLIDKIITNQGQNNPTQTLNDIKTLMNTIKDVFTQLQSTQNTPQAQLTQLVTKLETLLNKELPQAFNQPTINTMKPEVASELKNVLTQLQSQVSHTQPTLAKEVTQLLDKLNSATTQNTPLLLAQGKEFLQTLKQLPQIQASLAYNNTSPNEFVQLTQKLEQLLSTLLPSSSITAPLQNQTINSLNTTSLPPIKPEILNEIKTLLTQLQPVVAQLSNIDTKELTALLQKALLPQTQSNPTLLVNTLQELFTHIKSNDSLQNLMQNSMQFKELGQLITKFETLVTKEILNNPIFTNPANNPALLKEGVSHDMKAILLQIQQEINANPTSITNPQDISKQVDRLLTQIDYSQLMSHTSNTNFVYVPFMWNLLEEGTIATMKTDQEKFYCEINLKLKEYGKLNLLLAIYNKNNLDITILAQKEDFKQMIHKNIQELKKQLNSVGLIPLNVKLLDLKEKEEQQKSQSNIFNDYSSELHLGVDIRV</sequence>
<dbReference type="EMBL" id="PDKN01000002">
    <property type="protein sequence ID" value="RXJ60084.1"/>
    <property type="molecule type" value="Genomic_DNA"/>
</dbReference>
<name>A0A4Q0XU85_9BACT</name>
<dbReference type="Proteomes" id="UP000290657">
    <property type="component" value="Unassembled WGS sequence"/>
</dbReference>
<dbReference type="InterPro" id="IPR021136">
    <property type="entry name" value="Flagellar_hook_control-like_C"/>
</dbReference>
<dbReference type="AlphaFoldDB" id="A0A4Q0XU85"/>